<feature type="transmembrane region" description="Helical" evidence="1">
    <location>
        <begin position="173"/>
        <end position="193"/>
    </location>
</feature>
<gene>
    <name evidence="2" type="ORF">NEOCIP111885_00888</name>
</gene>
<feature type="transmembrane region" description="Helical" evidence="1">
    <location>
        <begin position="44"/>
        <end position="67"/>
    </location>
</feature>
<feature type="transmembrane region" description="Helical" evidence="1">
    <location>
        <begin position="74"/>
        <end position="95"/>
    </location>
</feature>
<organism evidence="2 3">
    <name type="scientific">Pseudoneobacillus rhizosphaerae</name>
    <dbReference type="NCBI Taxonomy" id="2880968"/>
    <lineage>
        <taxon>Bacteria</taxon>
        <taxon>Bacillati</taxon>
        <taxon>Bacillota</taxon>
        <taxon>Bacilli</taxon>
        <taxon>Bacillales</taxon>
        <taxon>Bacillaceae</taxon>
        <taxon>Pseudoneobacillus</taxon>
    </lineage>
</organism>
<dbReference type="InterPro" id="IPR038750">
    <property type="entry name" value="YczE/YyaS-like"/>
</dbReference>
<accession>A0A9C7G7K2</accession>
<dbReference type="AlphaFoldDB" id="A0A9C7G7K2"/>
<keyword evidence="1" id="KW-1133">Transmembrane helix</keyword>
<sequence length="204" mass="22399">MSFIKRLLFWLLGIIILSLGASLTIKANMGVGAWDALNVGLSRIYGFTVGNFVIIIGIILLFVNAVLLKSRPDYMAVFTFFIIGSLIDFWMLIVFRNFEPDEFMLKLVTLVVGLLIIGLGVAMYLQPKFPLNPIDNIMMGVSKRLNVSLVVAKTIGELIALVLALIVKGPIGYGTIIVTIGIGPSIQLFVPFIEKVATRLNVKI</sequence>
<evidence type="ECO:0000256" key="1">
    <source>
        <dbReference type="SAM" id="Phobius"/>
    </source>
</evidence>
<dbReference type="EMBL" id="CAKJTG010000004">
    <property type="protein sequence ID" value="CAG9607198.1"/>
    <property type="molecule type" value="Genomic_DNA"/>
</dbReference>
<feature type="transmembrane region" description="Helical" evidence="1">
    <location>
        <begin position="145"/>
        <end position="167"/>
    </location>
</feature>
<comment type="caution">
    <text evidence="2">The sequence shown here is derived from an EMBL/GenBank/DDBJ whole genome shotgun (WGS) entry which is preliminary data.</text>
</comment>
<dbReference type="PANTHER" id="PTHR40078">
    <property type="entry name" value="INTEGRAL MEMBRANE PROTEIN-RELATED"/>
    <property type="match status" value="1"/>
</dbReference>
<dbReference type="Pfam" id="PF19700">
    <property type="entry name" value="DUF6198"/>
    <property type="match status" value="1"/>
</dbReference>
<keyword evidence="3" id="KW-1185">Reference proteome</keyword>
<evidence type="ECO:0000313" key="2">
    <source>
        <dbReference type="EMBL" id="CAG9607198.1"/>
    </source>
</evidence>
<dbReference type="RefSeq" id="WP_230495468.1">
    <property type="nucleotide sequence ID" value="NZ_CAKJTG010000004.1"/>
</dbReference>
<dbReference type="Proteomes" id="UP000789845">
    <property type="component" value="Unassembled WGS sequence"/>
</dbReference>
<keyword evidence="1" id="KW-0472">Membrane</keyword>
<keyword evidence="1" id="KW-0812">Transmembrane</keyword>
<reference evidence="2" key="1">
    <citation type="submission" date="2021-10" db="EMBL/GenBank/DDBJ databases">
        <authorList>
            <person name="Criscuolo A."/>
        </authorList>
    </citation>
    <scope>NUCLEOTIDE SEQUENCE</scope>
    <source>
        <strain evidence="2">CIP111885</strain>
    </source>
</reference>
<protein>
    <recommendedName>
        <fullName evidence="4">YitT family protein</fullName>
    </recommendedName>
</protein>
<proteinExistence type="predicted"/>
<evidence type="ECO:0000313" key="3">
    <source>
        <dbReference type="Proteomes" id="UP000789845"/>
    </source>
</evidence>
<name>A0A9C7G7K2_9BACI</name>
<feature type="transmembrane region" description="Helical" evidence="1">
    <location>
        <begin position="107"/>
        <end position="125"/>
    </location>
</feature>
<evidence type="ECO:0008006" key="4">
    <source>
        <dbReference type="Google" id="ProtNLM"/>
    </source>
</evidence>
<dbReference type="PANTHER" id="PTHR40078:SF1">
    <property type="entry name" value="INTEGRAL MEMBRANE PROTEIN"/>
    <property type="match status" value="1"/>
</dbReference>